<feature type="domain" description="ATP-grasp" evidence="8">
    <location>
        <begin position="17"/>
        <end position="248"/>
    </location>
</feature>
<comment type="similarity">
    <text evidence="6">Belongs to the succinate/malate CoA ligase beta subunit family.</text>
</comment>
<feature type="binding site" evidence="6">
    <location>
        <position position="120"/>
    </location>
    <ligand>
        <name>ATP</name>
        <dbReference type="ChEBI" id="CHEBI:30616"/>
    </ligand>
</feature>
<dbReference type="SUPFAM" id="SSF56059">
    <property type="entry name" value="Glutathione synthetase ATP-binding domain-like"/>
    <property type="match status" value="1"/>
</dbReference>
<comment type="catalytic activity">
    <reaction evidence="6">
        <text>GTP + succinate + CoA = succinyl-CoA + GDP + phosphate</text>
        <dbReference type="Rhea" id="RHEA:22120"/>
        <dbReference type="ChEBI" id="CHEBI:30031"/>
        <dbReference type="ChEBI" id="CHEBI:37565"/>
        <dbReference type="ChEBI" id="CHEBI:43474"/>
        <dbReference type="ChEBI" id="CHEBI:57287"/>
        <dbReference type="ChEBI" id="CHEBI:57292"/>
        <dbReference type="ChEBI" id="CHEBI:58189"/>
    </reaction>
</comment>
<dbReference type="UniPathway" id="UPA00223">
    <property type="reaction ID" value="UER00999"/>
</dbReference>
<evidence type="ECO:0000313" key="9">
    <source>
        <dbReference type="EMBL" id="AIE94074.1"/>
    </source>
</evidence>
<gene>
    <name evidence="6 9" type="primary">sucC</name>
</gene>
<dbReference type="SUPFAM" id="SSF52210">
    <property type="entry name" value="Succinyl-CoA synthetase domains"/>
    <property type="match status" value="1"/>
</dbReference>
<dbReference type="Pfam" id="PF08442">
    <property type="entry name" value="ATP-grasp_2"/>
    <property type="match status" value="1"/>
</dbReference>
<comment type="catalytic activity">
    <reaction evidence="6">
        <text>succinate + ATP + CoA = succinyl-CoA + ADP + phosphate</text>
        <dbReference type="Rhea" id="RHEA:17661"/>
        <dbReference type="ChEBI" id="CHEBI:30031"/>
        <dbReference type="ChEBI" id="CHEBI:30616"/>
        <dbReference type="ChEBI" id="CHEBI:43474"/>
        <dbReference type="ChEBI" id="CHEBI:57287"/>
        <dbReference type="ChEBI" id="CHEBI:57292"/>
        <dbReference type="ChEBI" id="CHEBI:456216"/>
        <dbReference type="EC" id="6.2.1.5"/>
    </reaction>
</comment>
<feature type="binding site" evidence="6">
    <location>
        <begin position="61"/>
        <end position="63"/>
    </location>
    <ligand>
        <name>ATP</name>
        <dbReference type="ChEBI" id="CHEBI:30616"/>
    </ligand>
</feature>
<dbReference type="NCBIfam" id="NF001913">
    <property type="entry name" value="PRK00696.1"/>
    <property type="match status" value="1"/>
</dbReference>
<dbReference type="NCBIfam" id="TIGR01016">
    <property type="entry name" value="sucCoAbeta"/>
    <property type="match status" value="1"/>
</dbReference>
<dbReference type="PANTHER" id="PTHR11815:SF10">
    <property type="entry name" value="SUCCINATE--COA LIGASE [GDP-FORMING] SUBUNIT BETA, MITOCHONDRIAL"/>
    <property type="match status" value="1"/>
</dbReference>
<dbReference type="EC" id="6.2.1.5" evidence="6"/>
<evidence type="ECO:0000256" key="7">
    <source>
        <dbReference type="PROSITE-ProRule" id="PRU00409"/>
    </source>
</evidence>
<dbReference type="GO" id="GO:0005524">
    <property type="term" value="F:ATP binding"/>
    <property type="evidence" value="ECO:0007669"/>
    <property type="project" value="UniProtKB-UniRule"/>
</dbReference>
<comment type="function">
    <text evidence="6">Succinyl-CoA synthetase functions in the citric acid cycle (TCA), coupling the hydrolysis of succinyl-CoA to the synthesis of either ATP or GTP and thus represents the only step of substrate-level phosphorylation in the TCA. The beta subunit provides nucleotide specificity of the enzyme and binds the substrate succinate, while the binding sites for coenzyme A and phosphate are found in the alpha subunit.</text>
</comment>
<evidence type="ECO:0000256" key="1">
    <source>
        <dbReference type="ARBA" id="ARBA00022532"/>
    </source>
</evidence>
<keyword evidence="4 6" id="KW-0547">Nucleotide-binding</keyword>
<dbReference type="GO" id="GO:0004775">
    <property type="term" value="F:succinate-CoA ligase (ADP-forming) activity"/>
    <property type="evidence" value="ECO:0007669"/>
    <property type="project" value="UniProtKB-UniRule"/>
</dbReference>
<comment type="cofactor">
    <cofactor evidence="6">
        <name>Mg(2+)</name>
        <dbReference type="ChEBI" id="CHEBI:18420"/>
    </cofactor>
    <text evidence="6">Binds 1 Mg(2+) ion per subunit.</text>
</comment>
<dbReference type="FunFam" id="3.30.1490.20:FF:000002">
    <property type="entry name" value="Succinate--CoA ligase [ADP-forming] subunit beta"/>
    <property type="match status" value="1"/>
</dbReference>
<keyword evidence="5 6" id="KW-0460">Magnesium</keyword>
<dbReference type="InterPro" id="IPR016102">
    <property type="entry name" value="Succinyl-CoA_synth-like"/>
</dbReference>
<dbReference type="InterPro" id="IPR011761">
    <property type="entry name" value="ATP-grasp"/>
</dbReference>
<evidence type="ECO:0000256" key="5">
    <source>
        <dbReference type="ARBA" id="ARBA00022842"/>
    </source>
</evidence>
<feature type="binding site" evidence="6">
    <location>
        <position position="123"/>
    </location>
    <ligand>
        <name>ATP</name>
        <dbReference type="ChEBI" id="CHEBI:30616"/>
    </ligand>
</feature>
<dbReference type="InterPro" id="IPR005811">
    <property type="entry name" value="SUCC_ACL_C"/>
</dbReference>
<dbReference type="Gene3D" id="3.40.50.261">
    <property type="entry name" value="Succinyl-CoA synthetase domains"/>
    <property type="match status" value="1"/>
</dbReference>
<feature type="binding site" evidence="6">
    <location>
        <position position="54"/>
    </location>
    <ligand>
        <name>ATP</name>
        <dbReference type="ChEBI" id="CHEBI:30616"/>
    </ligand>
</feature>
<evidence type="ECO:0000256" key="2">
    <source>
        <dbReference type="ARBA" id="ARBA00022598"/>
    </source>
</evidence>
<dbReference type="AlphaFoldDB" id="A0A075FRZ1"/>
<dbReference type="InterPro" id="IPR017866">
    <property type="entry name" value="Succ-CoA_synthase_bsu_CS"/>
</dbReference>
<evidence type="ECO:0000256" key="3">
    <source>
        <dbReference type="ARBA" id="ARBA00022723"/>
    </source>
</evidence>
<comment type="pathway">
    <text evidence="6">Carbohydrate metabolism; tricarboxylic acid cycle; succinate from succinyl-CoA (ligase route): step 1/1.</text>
</comment>
<dbReference type="GO" id="GO:0006099">
    <property type="term" value="P:tricarboxylic acid cycle"/>
    <property type="evidence" value="ECO:0007669"/>
    <property type="project" value="UniProtKB-UniRule"/>
</dbReference>
<dbReference type="Gene3D" id="3.30.470.20">
    <property type="entry name" value="ATP-grasp fold, B domain"/>
    <property type="match status" value="1"/>
</dbReference>
<dbReference type="GO" id="GO:0042709">
    <property type="term" value="C:succinate-CoA ligase complex"/>
    <property type="evidence" value="ECO:0007669"/>
    <property type="project" value="TreeGrafter"/>
</dbReference>
<dbReference type="EMBL" id="KF900412">
    <property type="protein sequence ID" value="AIE94074.1"/>
    <property type="molecule type" value="Genomic_DNA"/>
</dbReference>
<keyword evidence="6 7" id="KW-0067">ATP-binding</keyword>
<protein>
    <recommendedName>
        <fullName evidence="6">Succinate--CoA ligase [ADP-forming] subunit beta</fullName>
        <ecNumber evidence="6">6.2.1.5</ecNumber>
    </recommendedName>
    <alternativeName>
        <fullName evidence="6">Succinyl-CoA synthetase subunit beta</fullName>
        <shortName evidence="6">SCS-beta</shortName>
    </alternativeName>
</protein>
<keyword evidence="3 6" id="KW-0479">Metal-binding</keyword>
<feature type="binding site" evidence="6">
    <location>
        <position position="128"/>
    </location>
    <ligand>
        <name>ATP</name>
        <dbReference type="ChEBI" id="CHEBI:30616"/>
    </ligand>
</feature>
<organism evidence="9">
    <name type="scientific">uncultured marine group II/III euryarchaeote AD1000_43_B02</name>
    <dbReference type="NCBI Taxonomy" id="1457770"/>
    <lineage>
        <taxon>Archaea</taxon>
        <taxon>Methanobacteriati</taxon>
        <taxon>Methanobacteriota</taxon>
        <taxon>environmental samples</taxon>
    </lineage>
</organism>
<accession>A0A075FRZ1</accession>
<feature type="binding site" evidence="6">
    <location>
        <position position="234"/>
    </location>
    <ligand>
        <name>Mg(2+)</name>
        <dbReference type="ChEBI" id="CHEBI:18420"/>
    </ligand>
</feature>
<evidence type="ECO:0000256" key="4">
    <source>
        <dbReference type="ARBA" id="ARBA00022741"/>
    </source>
</evidence>
<dbReference type="GO" id="GO:0000287">
    <property type="term" value="F:magnesium ion binding"/>
    <property type="evidence" value="ECO:0007669"/>
    <property type="project" value="UniProtKB-UniRule"/>
</dbReference>
<evidence type="ECO:0000259" key="8">
    <source>
        <dbReference type="PROSITE" id="PS50975"/>
    </source>
</evidence>
<comment type="subunit">
    <text evidence="6">Heterotetramer of two alpha and two beta subunits.</text>
</comment>
<comment type="caution">
    <text evidence="6">Lacks conserved residue(s) required for the propagation of feature annotation.</text>
</comment>
<dbReference type="FunFam" id="3.30.470.20:FF:000002">
    <property type="entry name" value="Succinate--CoA ligase [ADP-forming] subunit beta"/>
    <property type="match status" value="1"/>
</dbReference>
<dbReference type="GO" id="GO:0005829">
    <property type="term" value="C:cytosol"/>
    <property type="evidence" value="ECO:0007669"/>
    <property type="project" value="TreeGrafter"/>
</dbReference>
<dbReference type="InterPro" id="IPR005809">
    <property type="entry name" value="Succ_CoA_ligase-like_bsu"/>
</dbReference>
<dbReference type="GO" id="GO:0004776">
    <property type="term" value="F:succinate-CoA ligase (GDP-forming) activity"/>
    <property type="evidence" value="ECO:0007669"/>
    <property type="project" value="RHEA"/>
</dbReference>
<dbReference type="PIRSF" id="PIRSF001554">
    <property type="entry name" value="SucCS_beta"/>
    <property type="match status" value="1"/>
</dbReference>
<dbReference type="Pfam" id="PF00549">
    <property type="entry name" value="Ligase_CoA"/>
    <property type="match status" value="1"/>
</dbReference>
<keyword evidence="2 6" id="KW-0436">Ligase</keyword>
<dbReference type="InterPro" id="IPR013815">
    <property type="entry name" value="ATP_grasp_subdomain_1"/>
</dbReference>
<feature type="binding site" evidence="6">
    <location>
        <position position="220"/>
    </location>
    <ligand>
        <name>Mg(2+)</name>
        <dbReference type="ChEBI" id="CHEBI:18420"/>
    </ligand>
</feature>
<reference evidence="9" key="1">
    <citation type="journal article" date="2014" name="Genome Biol. Evol.">
        <title>Pangenome evidence for extensive interdomain horizontal transfer affecting lineage core and shell genes in uncultured planktonic thaumarchaeota and euryarchaeota.</title>
        <authorList>
            <person name="Deschamps P."/>
            <person name="Zivanovic Y."/>
            <person name="Moreira D."/>
            <person name="Rodriguez-Valera F."/>
            <person name="Lopez-Garcia P."/>
        </authorList>
    </citation>
    <scope>NUCLEOTIDE SEQUENCE</scope>
</reference>
<keyword evidence="1 6" id="KW-0816">Tricarboxylic acid cycle</keyword>
<dbReference type="FunFam" id="3.40.50.261:FF:000001">
    <property type="entry name" value="Succinate--CoA ligase [ADP-forming] subunit beta"/>
    <property type="match status" value="1"/>
</dbReference>
<dbReference type="PANTHER" id="PTHR11815">
    <property type="entry name" value="SUCCINYL-COA SYNTHETASE BETA CHAIN"/>
    <property type="match status" value="1"/>
</dbReference>
<evidence type="ECO:0000256" key="6">
    <source>
        <dbReference type="HAMAP-Rule" id="MF_00558"/>
    </source>
</evidence>
<sequence length="410" mass="43897">MFGRRTVDMNIHEYQGKQLFREAGVKVQDGVHCKSVEEALAAYDSLGSKVVAVKSQIHAGGRGKGNLYCPTSGDLLMEGGVKIAFDRDEVETYAENILGHILVTKQTGPAGKLVSNLYVEAGCEIAHEYYLALLVDREAKAVLIMASTEGGVDIEEVAENTPEAIHKIWVDPVADLLESQKRKLGISLGLQGAALEDFFGMIGSLYELFVSNDCAMVEINPLVRTKSDEIVALDAKVSFDENALFRHKDWDELRDLSEEEPTETRAKEAGLSYVKLDGDIGCLVNGAGLAMASMDVIKLYGGEPANFLDIGGGANKESITTAFGIILDDPSVEGILVNIFGGIIRCDMVARSIIDASREIGLSVPLVVRFSGTNHVEGKTVLDESSLEVTTVSTLAEGAEAIVGLIGGGQ</sequence>
<proteinExistence type="inferred from homology"/>
<name>A0A075FRZ1_9EURY</name>
<feature type="binding site" evidence="6">
    <location>
        <position position="285"/>
    </location>
    <ligand>
        <name>substrate</name>
        <note>ligand shared with subunit alpha</note>
    </ligand>
</feature>
<dbReference type="InterPro" id="IPR013650">
    <property type="entry name" value="ATP-grasp_succ-CoA_synth-type"/>
</dbReference>
<dbReference type="HAMAP" id="MF_00558">
    <property type="entry name" value="Succ_CoA_beta"/>
    <property type="match status" value="1"/>
</dbReference>
<dbReference type="PROSITE" id="PS50975">
    <property type="entry name" value="ATP_GRASP"/>
    <property type="match status" value="1"/>
</dbReference>
<dbReference type="GO" id="GO:0006104">
    <property type="term" value="P:succinyl-CoA metabolic process"/>
    <property type="evidence" value="ECO:0007669"/>
    <property type="project" value="TreeGrafter"/>
</dbReference>
<dbReference type="PROSITE" id="PS01217">
    <property type="entry name" value="SUCCINYL_COA_LIG_3"/>
    <property type="match status" value="1"/>
</dbReference>
<dbReference type="Gene3D" id="3.30.1490.20">
    <property type="entry name" value="ATP-grasp fold, A domain"/>
    <property type="match status" value="1"/>
</dbReference>